<sequence length="152" mass="17461">MNLCNFTLFILLAALVHAAVMNPTNDLADQVLDPGTNYCNRNCVNNDRCRGRCEPRLNHPPWLSSRILAGHLGIEASALRERQDQRVKGFRDDHVHGILALSLAKRRRRVTTGFHTRDMRWGFSLCIWEYGIRDGLLPDARYMVWTSWAARS</sequence>
<dbReference type="Proteomes" id="UP000248340">
    <property type="component" value="Unassembled WGS sequence"/>
</dbReference>
<accession>A0A319BVK4</accession>
<name>A0A319BVK4_9EURO</name>
<evidence type="ECO:0000313" key="3">
    <source>
        <dbReference type="Proteomes" id="UP000248340"/>
    </source>
</evidence>
<reference evidence="2 3" key="1">
    <citation type="submission" date="2016-12" db="EMBL/GenBank/DDBJ databases">
        <title>The genomes of Aspergillus section Nigri reveals drivers in fungal speciation.</title>
        <authorList>
            <consortium name="DOE Joint Genome Institute"/>
            <person name="Vesth T.C."/>
            <person name="Nybo J."/>
            <person name="Theobald S."/>
            <person name="Brandl J."/>
            <person name="Frisvad J.C."/>
            <person name="Nielsen K.F."/>
            <person name="Lyhne E.K."/>
            <person name="Kogle M.E."/>
            <person name="Kuo A."/>
            <person name="Riley R."/>
            <person name="Clum A."/>
            <person name="Nolan M."/>
            <person name="Lipzen A."/>
            <person name="Salamov A."/>
            <person name="Henrissat B."/>
            <person name="Wiebenga A."/>
            <person name="De Vries R.P."/>
            <person name="Grigoriev I.V."/>
            <person name="Mortensen U.H."/>
            <person name="Andersen M.R."/>
            <person name="Baker S.E."/>
        </authorList>
    </citation>
    <scope>NUCLEOTIDE SEQUENCE [LARGE SCALE GENOMIC DNA]</scope>
    <source>
        <strain evidence="2 3">CBS 121591</strain>
    </source>
</reference>
<dbReference type="RefSeq" id="XP_025485769.1">
    <property type="nucleotide sequence ID" value="XM_025637199.1"/>
</dbReference>
<dbReference type="AlphaFoldDB" id="A0A319BVK4"/>
<protein>
    <submittedName>
        <fullName evidence="2">Uncharacterized protein</fullName>
    </submittedName>
</protein>
<gene>
    <name evidence="2" type="ORF">BO82DRAFT_370112</name>
</gene>
<keyword evidence="3" id="KW-1185">Reference proteome</keyword>
<feature type="signal peptide" evidence="1">
    <location>
        <begin position="1"/>
        <end position="18"/>
    </location>
</feature>
<dbReference type="GeneID" id="37139940"/>
<proteinExistence type="predicted"/>
<feature type="chain" id="PRO_5016279015" evidence="1">
    <location>
        <begin position="19"/>
        <end position="152"/>
    </location>
</feature>
<dbReference type="EMBL" id="KZ821786">
    <property type="protein sequence ID" value="PYH75569.1"/>
    <property type="molecule type" value="Genomic_DNA"/>
</dbReference>
<keyword evidence="1" id="KW-0732">Signal</keyword>
<evidence type="ECO:0000313" key="2">
    <source>
        <dbReference type="EMBL" id="PYH75569.1"/>
    </source>
</evidence>
<dbReference type="VEuPathDB" id="FungiDB:BO82DRAFT_370112"/>
<organism evidence="2 3">
    <name type="scientific">Aspergillus uvarum CBS 121591</name>
    <dbReference type="NCBI Taxonomy" id="1448315"/>
    <lineage>
        <taxon>Eukaryota</taxon>
        <taxon>Fungi</taxon>
        <taxon>Dikarya</taxon>
        <taxon>Ascomycota</taxon>
        <taxon>Pezizomycotina</taxon>
        <taxon>Eurotiomycetes</taxon>
        <taxon>Eurotiomycetidae</taxon>
        <taxon>Eurotiales</taxon>
        <taxon>Aspergillaceae</taxon>
        <taxon>Aspergillus</taxon>
        <taxon>Aspergillus subgen. Circumdati</taxon>
    </lineage>
</organism>
<evidence type="ECO:0000256" key="1">
    <source>
        <dbReference type="SAM" id="SignalP"/>
    </source>
</evidence>